<gene>
    <name evidence="2" type="ORF">GCM10025866_01600</name>
</gene>
<feature type="transmembrane region" description="Helical" evidence="1">
    <location>
        <begin position="38"/>
        <end position="57"/>
    </location>
</feature>
<organism evidence="2 3">
    <name type="scientific">Naasia aerilata</name>
    <dbReference type="NCBI Taxonomy" id="1162966"/>
    <lineage>
        <taxon>Bacteria</taxon>
        <taxon>Bacillati</taxon>
        <taxon>Actinomycetota</taxon>
        <taxon>Actinomycetes</taxon>
        <taxon>Micrococcales</taxon>
        <taxon>Microbacteriaceae</taxon>
        <taxon>Naasia</taxon>
    </lineage>
</organism>
<keyword evidence="1" id="KW-0812">Transmembrane</keyword>
<evidence type="ECO:0008006" key="4">
    <source>
        <dbReference type="Google" id="ProtNLM"/>
    </source>
</evidence>
<sequence length="193" mass="19910">MGHGRDRGATVARGAAAASVATFAAAAFHTLGGGEAPAPVTIVLTLAFAIPLCIALVGRRLPLVRLAAAVSLSQVLFHLLFTLGEGSGTAALPHLHGGAVHLPAMLGHAPQQMTSSHVAAALLTTVLLARGEAALRALLTSWRLSATRWRRLPAPVPLIPRPLPEPVAEPVHRLPGLILPLSLRHRGPPALAV</sequence>
<dbReference type="RefSeq" id="WP_286277723.1">
    <property type="nucleotide sequence ID" value="NZ_AP027731.1"/>
</dbReference>
<evidence type="ECO:0000313" key="2">
    <source>
        <dbReference type="EMBL" id="BDZ44251.1"/>
    </source>
</evidence>
<reference evidence="3" key="1">
    <citation type="journal article" date="2019" name="Int. J. Syst. Evol. Microbiol.">
        <title>The Global Catalogue of Microorganisms (GCM) 10K type strain sequencing project: providing services to taxonomists for standard genome sequencing and annotation.</title>
        <authorList>
            <consortium name="The Broad Institute Genomics Platform"/>
            <consortium name="The Broad Institute Genome Sequencing Center for Infectious Disease"/>
            <person name="Wu L."/>
            <person name="Ma J."/>
        </authorList>
    </citation>
    <scope>NUCLEOTIDE SEQUENCE [LARGE SCALE GENOMIC DNA]</scope>
    <source>
        <strain evidence="3">NBRC 108725</strain>
    </source>
</reference>
<accession>A0ABN6XKX0</accession>
<evidence type="ECO:0000256" key="1">
    <source>
        <dbReference type="SAM" id="Phobius"/>
    </source>
</evidence>
<dbReference type="EMBL" id="AP027731">
    <property type="protein sequence ID" value="BDZ44251.1"/>
    <property type="molecule type" value="Genomic_DNA"/>
</dbReference>
<keyword evidence="1" id="KW-1133">Transmembrane helix</keyword>
<feature type="transmembrane region" description="Helical" evidence="1">
    <location>
        <begin position="12"/>
        <end position="32"/>
    </location>
</feature>
<keyword evidence="3" id="KW-1185">Reference proteome</keyword>
<protein>
    <recommendedName>
        <fullName evidence="4">Integral membrane protein</fullName>
    </recommendedName>
</protein>
<evidence type="ECO:0000313" key="3">
    <source>
        <dbReference type="Proteomes" id="UP001321498"/>
    </source>
</evidence>
<dbReference type="Proteomes" id="UP001321498">
    <property type="component" value="Chromosome"/>
</dbReference>
<name>A0ABN6XKX0_9MICO</name>
<keyword evidence="1" id="KW-0472">Membrane</keyword>
<proteinExistence type="predicted"/>